<dbReference type="VEuPathDB" id="VectorBase:ASIC006185"/>
<organism evidence="1">
    <name type="scientific">Anopheles sinensis</name>
    <name type="common">Mosquito</name>
    <dbReference type="NCBI Taxonomy" id="74873"/>
    <lineage>
        <taxon>Eukaryota</taxon>
        <taxon>Metazoa</taxon>
        <taxon>Ecdysozoa</taxon>
        <taxon>Arthropoda</taxon>
        <taxon>Hexapoda</taxon>
        <taxon>Insecta</taxon>
        <taxon>Pterygota</taxon>
        <taxon>Neoptera</taxon>
        <taxon>Endopterygota</taxon>
        <taxon>Diptera</taxon>
        <taxon>Nematocera</taxon>
        <taxon>Culicoidea</taxon>
        <taxon>Culicidae</taxon>
        <taxon>Anophelinae</taxon>
        <taxon>Anopheles</taxon>
    </lineage>
</organism>
<reference evidence="2" key="2">
    <citation type="submission" date="2020-05" db="UniProtKB">
        <authorList>
            <consortium name="EnsemblMetazoa"/>
        </authorList>
    </citation>
    <scope>IDENTIFICATION</scope>
</reference>
<sequence length="67" mass="6553">MCAAGWMYGSDGICSATLAGGLVDDASEIGLINQSSPLSTHSNWAPGVAVGDVLETLCPGAPGTTGT</sequence>
<reference evidence="1 3" key="1">
    <citation type="journal article" date="2014" name="BMC Genomics">
        <title>Genome sequence of Anopheles sinensis provides insight into genetics basis of mosquito competence for malaria parasites.</title>
        <authorList>
            <person name="Zhou D."/>
            <person name="Zhang D."/>
            <person name="Ding G."/>
            <person name="Shi L."/>
            <person name="Hou Q."/>
            <person name="Ye Y."/>
            <person name="Xu Y."/>
            <person name="Zhou H."/>
            <person name="Xiong C."/>
            <person name="Li S."/>
            <person name="Yu J."/>
            <person name="Hong S."/>
            <person name="Yu X."/>
            <person name="Zou P."/>
            <person name="Chen C."/>
            <person name="Chang X."/>
            <person name="Wang W."/>
            <person name="Lv Y."/>
            <person name="Sun Y."/>
            <person name="Ma L."/>
            <person name="Shen B."/>
            <person name="Zhu C."/>
        </authorList>
    </citation>
    <scope>NUCLEOTIDE SEQUENCE [LARGE SCALE GENOMIC DNA]</scope>
</reference>
<name>A0A084VLD2_ANOSI</name>
<protein>
    <submittedName>
        <fullName evidence="1 2">Fc receptor-like protein 6</fullName>
    </submittedName>
</protein>
<dbReference type="EnsemblMetazoa" id="ASIC006185-RA">
    <property type="protein sequence ID" value="ASIC006185-PA"/>
    <property type="gene ID" value="ASIC006185"/>
</dbReference>
<dbReference type="Proteomes" id="UP000030765">
    <property type="component" value="Unassembled WGS sequence"/>
</dbReference>
<keyword evidence="3" id="KW-1185">Reference proteome</keyword>
<evidence type="ECO:0000313" key="3">
    <source>
        <dbReference type="Proteomes" id="UP000030765"/>
    </source>
</evidence>
<evidence type="ECO:0000313" key="1">
    <source>
        <dbReference type="EMBL" id="KFB38776.1"/>
    </source>
</evidence>
<keyword evidence="1" id="KW-0675">Receptor</keyword>
<dbReference type="EMBL" id="ATLV01014462">
    <property type="status" value="NOT_ANNOTATED_CDS"/>
    <property type="molecule type" value="Genomic_DNA"/>
</dbReference>
<gene>
    <name evidence="1" type="ORF">ZHAS_00006185</name>
</gene>
<evidence type="ECO:0000313" key="2">
    <source>
        <dbReference type="EnsemblMetazoa" id="ASIC006185-PA"/>
    </source>
</evidence>
<accession>A0A084VLD2</accession>
<dbReference type="EMBL" id="KE524973">
    <property type="protein sequence ID" value="KFB38776.1"/>
    <property type="molecule type" value="Genomic_DNA"/>
</dbReference>
<dbReference type="AlphaFoldDB" id="A0A084VLD2"/>
<proteinExistence type="predicted"/>